<evidence type="ECO:0000256" key="2">
    <source>
        <dbReference type="ARBA" id="ARBA00022475"/>
    </source>
</evidence>
<dbReference type="InterPro" id="IPR020846">
    <property type="entry name" value="MFS_dom"/>
</dbReference>
<name>A0A0H2MLK6_9PROT</name>
<dbReference type="Gene3D" id="1.20.1720.10">
    <property type="entry name" value="Multidrug resistance protein D"/>
    <property type="match status" value="1"/>
</dbReference>
<feature type="transmembrane region" description="Helical" evidence="6">
    <location>
        <begin position="78"/>
        <end position="97"/>
    </location>
</feature>
<feature type="transmembrane region" description="Helical" evidence="6">
    <location>
        <begin position="136"/>
        <end position="154"/>
    </location>
</feature>
<dbReference type="Proteomes" id="UP000035444">
    <property type="component" value="Unassembled WGS sequence"/>
</dbReference>
<dbReference type="InterPro" id="IPR005829">
    <property type="entry name" value="Sugar_transporter_CS"/>
</dbReference>
<feature type="transmembrane region" description="Helical" evidence="6">
    <location>
        <begin position="49"/>
        <end position="66"/>
    </location>
</feature>
<feature type="transmembrane region" description="Helical" evidence="6">
    <location>
        <begin position="166"/>
        <end position="184"/>
    </location>
</feature>
<dbReference type="OrthoDB" id="9800416at2"/>
<dbReference type="AlphaFoldDB" id="A0A0H2MLK6"/>
<dbReference type="GO" id="GO:0005886">
    <property type="term" value="C:plasma membrane"/>
    <property type="evidence" value="ECO:0007669"/>
    <property type="project" value="UniProtKB-SubCell"/>
</dbReference>
<keyword evidence="4 6" id="KW-1133">Transmembrane helix</keyword>
<sequence>MNKSPLKLPEFVILFALLTSITALSIDAMLPALPQISADLAISDPLDSQLIISLFIFGMVFGELFIGPVSDAIGRKGAILLGVGIYVGGTLVAMTASTFEVLILGRIIQGIGASGPKIATRALIRDQYEGEAMARIMSFIMVIFIMIPMIAPAFGQLVLAIAEWRYIFFSFLVLSLSTGIWLIVRQPETLLPENRIPLSPGKLMKSTGRILKHGKVMCYSVSGGMIFGALLVYVSTSQSIFEDLYGVVDNFPLYFAVLASSVALSSLINSQLVMRFGMHRMVVVALSGLLLFTASLFFFALPYNGIPPFAVFMVNGFFIFLWVGILFGNINAMAMQSLGKMAGLGASVIASISSLVAVAVSISAGRLYDGTVMHMVIALSFCGITALILVLVAKRSKAGALLPA</sequence>
<comment type="caution">
    <text evidence="8">The sequence shown here is derived from an EMBL/GenBank/DDBJ whole genome shotgun (WGS) entry which is preliminary data.</text>
</comment>
<feature type="transmembrane region" description="Helical" evidence="6">
    <location>
        <begin position="216"/>
        <end position="236"/>
    </location>
</feature>
<evidence type="ECO:0000259" key="7">
    <source>
        <dbReference type="PROSITE" id="PS50850"/>
    </source>
</evidence>
<dbReference type="Pfam" id="PF07690">
    <property type="entry name" value="MFS_1"/>
    <property type="match status" value="1"/>
</dbReference>
<feature type="transmembrane region" description="Helical" evidence="6">
    <location>
        <begin position="371"/>
        <end position="393"/>
    </location>
</feature>
<evidence type="ECO:0000313" key="8">
    <source>
        <dbReference type="EMBL" id="KLN61622.1"/>
    </source>
</evidence>
<dbReference type="PROSITE" id="PS00216">
    <property type="entry name" value="SUGAR_TRANSPORT_1"/>
    <property type="match status" value="1"/>
</dbReference>
<dbReference type="SUPFAM" id="SSF103473">
    <property type="entry name" value="MFS general substrate transporter"/>
    <property type="match status" value="1"/>
</dbReference>
<comment type="subcellular location">
    <subcellularLocation>
        <location evidence="1">Cell membrane</location>
        <topology evidence="1">Multi-pass membrane protein</topology>
    </subcellularLocation>
</comment>
<dbReference type="PANTHER" id="PTHR43124:SF3">
    <property type="entry name" value="CHLORAMPHENICOL EFFLUX PUMP RV0191"/>
    <property type="match status" value="1"/>
</dbReference>
<dbReference type="InterPro" id="IPR036259">
    <property type="entry name" value="MFS_trans_sf"/>
</dbReference>
<evidence type="ECO:0000256" key="1">
    <source>
        <dbReference type="ARBA" id="ARBA00004651"/>
    </source>
</evidence>
<evidence type="ECO:0000256" key="3">
    <source>
        <dbReference type="ARBA" id="ARBA00022692"/>
    </source>
</evidence>
<dbReference type="CDD" id="cd17320">
    <property type="entry name" value="MFS_MdfA_MDR_like"/>
    <property type="match status" value="1"/>
</dbReference>
<dbReference type="PATRIC" id="fig|1489064.4.peg.2113"/>
<evidence type="ECO:0000256" key="5">
    <source>
        <dbReference type="ARBA" id="ARBA00023136"/>
    </source>
</evidence>
<evidence type="ECO:0000256" key="6">
    <source>
        <dbReference type="SAM" id="Phobius"/>
    </source>
</evidence>
<evidence type="ECO:0000256" key="4">
    <source>
        <dbReference type="ARBA" id="ARBA00022989"/>
    </source>
</evidence>
<proteinExistence type="predicted"/>
<keyword evidence="5 6" id="KW-0472">Membrane</keyword>
<reference evidence="8 9" key="1">
    <citation type="submission" date="2015-03" db="EMBL/GenBank/DDBJ databases">
        <title>Genome Sequence of Kiloniella spongiae MEBiC09566, isolated from a marine sponge.</title>
        <authorList>
            <person name="Shao Z."/>
            <person name="Wang L."/>
            <person name="Li X."/>
        </authorList>
    </citation>
    <scope>NUCLEOTIDE SEQUENCE [LARGE SCALE GENOMIC DNA]</scope>
    <source>
        <strain evidence="8 9">MEBiC09566</strain>
    </source>
</reference>
<gene>
    <name evidence="8" type="ORF">WH96_04585</name>
</gene>
<feature type="transmembrane region" description="Helical" evidence="6">
    <location>
        <begin position="309"/>
        <end position="330"/>
    </location>
</feature>
<feature type="transmembrane region" description="Helical" evidence="6">
    <location>
        <begin position="281"/>
        <end position="303"/>
    </location>
</feature>
<dbReference type="PANTHER" id="PTHR43124">
    <property type="entry name" value="PURINE EFFLUX PUMP PBUE"/>
    <property type="match status" value="1"/>
</dbReference>
<keyword evidence="2" id="KW-1003">Cell membrane</keyword>
<dbReference type="RefSeq" id="WP_047762957.1">
    <property type="nucleotide sequence ID" value="NZ_LAQL01000003.1"/>
</dbReference>
<feature type="transmembrane region" description="Helical" evidence="6">
    <location>
        <begin position="342"/>
        <end position="365"/>
    </location>
</feature>
<dbReference type="STRING" id="1489064.WH96_04585"/>
<accession>A0A0H2MLK6</accession>
<feature type="transmembrane region" description="Helical" evidence="6">
    <location>
        <begin position="103"/>
        <end position="124"/>
    </location>
</feature>
<dbReference type="InterPro" id="IPR011701">
    <property type="entry name" value="MFS"/>
</dbReference>
<dbReference type="InterPro" id="IPR050189">
    <property type="entry name" value="MFS_Efflux_Transporters"/>
</dbReference>
<dbReference type="EMBL" id="LAQL01000003">
    <property type="protein sequence ID" value="KLN61622.1"/>
    <property type="molecule type" value="Genomic_DNA"/>
</dbReference>
<feature type="transmembrane region" description="Helical" evidence="6">
    <location>
        <begin position="251"/>
        <end position="269"/>
    </location>
</feature>
<keyword evidence="9" id="KW-1185">Reference proteome</keyword>
<evidence type="ECO:0000313" key="9">
    <source>
        <dbReference type="Proteomes" id="UP000035444"/>
    </source>
</evidence>
<organism evidence="8 9">
    <name type="scientific">Kiloniella spongiae</name>
    <dbReference type="NCBI Taxonomy" id="1489064"/>
    <lineage>
        <taxon>Bacteria</taxon>
        <taxon>Pseudomonadati</taxon>
        <taxon>Pseudomonadota</taxon>
        <taxon>Alphaproteobacteria</taxon>
        <taxon>Rhodospirillales</taxon>
        <taxon>Kiloniellaceae</taxon>
        <taxon>Kiloniella</taxon>
    </lineage>
</organism>
<feature type="domain" description="Major facilitator superfamily (MFS) profile" evidence="7">
    <location>
        <begin position="11"/>
        <end position="397"/>
    </location>
</feature>
<protein>
    <submittedName>
        <fullName evidence="8">MFS transporter</fullName>
    </submittedName>
</protein>
<keyword evidence="3 6" id="KW-0812">Transmembrane</keyword>
<dbReference type="PROSITE" id="PS50850">
    <property type="entry name" value="MFS"/>
    <property type="match status" value="1"/>
</dbReference>
<dbReference type="GO" id="GO:0022857">
    <property type="term" value="F:transmembrane transporter activity"/>
    <property type="evidence" value="ECO:0007669"/>
    <property type="project" value="InterPro"/>
</dbReference>